<dbReference type="AlphaFoldDB" id="A0A164V0H6"/>
<protein>
    <recommendedName>
        <fullName evidence="2">Alpha/beta hydrolase fold-3 domain-containing protein</fullName>
    </recommendedName>
</protein>
<reference evidence="3 4" key="1">
    <citation type="journal article" date="2016" name="Mol. Biol. Evol.">
        <title>Comparative Genomics of Early-Diverging Mushroom-Forming Fungi Provides Insights into the Origins of Lignocellulose Decay Capabilities.</title>
        <authorList>
            <person name="Nagy L.G."/>
            <person name="Riley R."/>
            <person name="Tritt A."/>
            <person name="Adam C."/>
            <person name="Daum C."/>
            <person name="Floudas D."/>
            <person name="Sun H."/>
            <person name="Yadav J.S."/>
            <person name="Pangilinan J."/>
            <person name="Larsson K.H."/>
            <person name="Matsuura K."/>
            <person name="Barry K."/>
            <person name="Labutti K."/>
            <person name="Kuo R."/>
            <person name="Ohm R.A."/>
            <person name="Bhattacharya S.S."/>
            <person name="Shirouzu T."/>
            <person name="Yoshinaga Y."/>
            <person name="Martin F.M."/>
            <person name="Grigoriev I.V."/>
            <person name="Hibbett D.S."/>
        </authorList>
    </citation>
    <scope>NUCLEOTIDE SEQUENCE [LARGE SCALE GENOMIC DNA]</scope>
    <source>
        <strain evidence="3 4">HHB9708</strain>
    </source>
</reference>
<sequence length="339" mass="37337">MTLHSPNAHLSTGSDEWEQVANIMPPENPETLLTIQQRRERLSRLNTLRNEVSDVPQIGITVVGKTINVNGGDIPIRTYVPIPNESLGESVDQSFPLLVWYHGGGWALGDLESEELVCRAISLRKRLSVINVAYRLSPEFQFPVGLLDCYETTKWAASNILELKADPHKGFLVGGISAGGNFAAVISLLARDDPFFKTHPLTGQILQVPAVYQLVSTEELAEAPVLTKWSIKQFIEQYGSPDPHDPRVSPLRAESHKGLPPAYLQICGMDPLRDEGIVYEKVLAENGVPTKIDIYPGLPHGFAGIIPHLKASQKWKDELAAGIDWLLGQSGEEKKDIST</sequence>
<dbReference type="GO" id="GO:0016787">
    <property type="term" value="F:hydrolase activity"/>
    <property type="evidence" value="ECO:0007669"/>
    <property type="project" value="UniProtKB-KW"/>
</dbReference>
<accession>A0A164V0H6</accession>
<dbReference type="PANTHER" id="PTHR48081:SF8">
    <property type="entry name" value="ALPHA_BETA HYDROLASE FOLD-3 DOMAIN-CONTAINING PROTEIN-RELATED"/>
    <property type="match status" value="1"/>
</dbReference>
<dbReference type="InterPro" id="IPR029058">
    <property type="entry name" value="AB_hydrolase_fold"/>
</dbReference>
<dbReference type="EMBL" id="KV419406">
    <property type="protein sequence ID" value="KZS93703.1"/>
    <property type="molecule type" value="Genomic_DNA"/>
</dbReference>
<gene>
    <name evidence="3" type="ORF">SISNIDRAFT_485316</name>
</gene>
<evidence type="ECO:0000259" key="2">
    <source>
        <dbReference type="Pfam" id="PF07859"/>
    </source>
</evidence>
<dbReference type="OrthoDB" id="408631at2759"/>
<dbReference type="STRING" id="1314777.A0A164V0H6"/>
<dbReference type="PANTHER" id="PTHR48081">
    <property type="entry name" value="AB HYDROLASE SUPERFAMILY PROTEIN C4A8.06C"/>
    <property type="match status" value="1"/>
</dbReference>
<dbReference type="InterPro" id="IPR013094">
    <property type="entry name" value="AB_hydrolase_3"/>
</dbReference>
<dbReference type="Gene3D" id="3.40.50.1820">
    <property type="entry name" value="alpha/beta hydrolase"/>
    <property type="match status" value="1"/>
</dbReference>
<dbReference type="SUPFAM" id="SSF53474">
    <property type="entry name" value="alpha/beta-Hydrolases"/>
    <property type="match status" value="1"/>
</dbReference>
<keyword evidence="4" id="KW-1185">Reference proteome</keyword>
<proteinExistence type="predicted"/>
<dbReference type="InterPro" id="IPR050300">
    <property type="entry name" value="GDXG_lipolytic_enzyme"/>
</dbReference>
<evidence type="ECO:0000313" key="4">
    <source>
        <dbReference type="Proteomes" id="UP000076722"/>
    </source>
</evidence>
<evidence type="ECO:0000256" key="1">
    <source>
        <dbReference type="ARBA" id="ARBA00022801"/>
    </source>
</evidence>
<dbReference type="Pfam" id="PF07859">
    <property type="entry name" value="Abhydrolase_3"/>
    <property type="match status" value="1"/>
</dbReference>
<evidence type="ECO:0000313" key="3">
    <source>
        <dbReference type="EMBL" id="KZS93703.1"/>
    </source>
</evidence>
<feature type="domain" description="Alpha/beta hydrolase fold-3" evidence="2">
    <location>
        <begin position="98"/>
        <end position="303"/>
    </location>
</feature>
<organism evidence="3 4">
    <name type="scientific">Sistotremastrum niveocremeum HHB9708</name>
    <dbReference type="NCBI Taxonomy" id="1314777"/>
    <lineage>
        <taxon>Eukaryota</taxon>
        <taxon>Fungi</taxon>
        <taxon>Dikarya</taxon>
        <taxon>Basidiomycota</taxon>
        <taxon>Agaricomycotina</taxon>
        <taxon>Agaricomycetes</taxon>
        <taxon>Sistotremastrales</taxon>
        <taxon>Sistotremastraceae</taxon>
        <taxon>Sertulicium</taxon>
        <taxon>Sertulicium niveocremeum</taxon>
    </lineage>
</organism>
<name>A0A164V0H6_9AGAM</name>
<dbReference type="Proteomes" id="UP000076722">
    <property type="component" value="Unassembled WGS sequence"/>
</dbReference>
<keyword evidence="1" id="KW-0378">Hydrolase</keyword>